<reference evidence="3" key="1">
    <citation type="journal article" date="2020" name="Stud. Mycol.">
        <title>101 Dothideomycetes genomes: A test case for predicting lifestyles and emergence of pathogens.</title>
        <authorList>
            <person name="Haridas S."/>
            <person name="Albert R."/>
            <person name="Binder M."/>
            <person name="Bloem J."/>
            <person name="LaButti K."/>
            <person name="Salamov A."/>
            <person name="Andreopoulos B."/>
            <person name="Baker S."/>
            <person name="Barry K."/>
            <person name="Bills G."/>
            <person name="Bluhm B."/>
            <person name="Cannon C."/>
            <person name="Castanera R."/>
            <person name="Culley D."/>
            <person name="Daum C."/>
            <person name="Ezra D."/>
            <person name="Gonzalez J."/>
            <person name="Henrissat B."/>
            <person name="Kuo A."/>
            <person name="Liang C."/>
            <person name="Lipzen A."/>
            <person name="Lutzoni F."/>
            <person name="Magnuson J."/>
            <person name="Mondo S."/>
            <person name="Nolan M."/>
            <person name="Ohm R."/>
            <person name="Pangilinan J."/>
            <person name="Park H.-J."/>
            <person name="Ramirez L."/>
            <person name="Alfaro M."/>
            <person name="Sun H."/>
            <person name="Tritt A."/>
            <person name="Yoshinaga Y."/>
            <person name="Zwiers L.-H."/>
            <person name="Turgeon B."/>
            <person name="Goodwin S."/>
            <person name="Spatafora J."/>
            <person name="Crous P."/>
            <person name="Grigoriev I."/>
        </authorList>
    </citation>
    <scope>NUCLEOTIDE SEQUENCE [LARGE SCALE GENOMIC DNA]</scope>
    <source>
        <strain evidence="3">CBS 304.66</strain>
    </source>
</reference>
<dbReference type="Proteomes" id="UP000800093">
    <property type="component" value="Unassembled WGS sequence"/>
</dbReference>
<evidence type="ECO:0000256" key="1">
    <source>
        <dbReference type="SAM" id="MobiDB-lite"/>
    </source>
</evidence>
<organism evidence="2 3">
    <name type="scientific">Lojkania enalia</name>
    <dbReference type="NCBI Taxonomy" id="147567"/>
    <lineage>
        <taxon>Eukaryota</taxon>
        <taxon>Fungi</taxon>
        <taxon>Dikarya</taxon>
        <taxon>Ascomycota</taxon>
        <taxon>Pezizomycotina</taxon>
        <taxon>Dothideomycetes</taxon>
        <taxon>Pleosporomycetidae</taxon>
        <taxon>Pleosporales</taxon>
        <taxon>Pleosporales incertae sedis</taxon>
        <taxon>Lojkania</taxon>
    </lineage>
</organism>
<keyword evidence="3" id="KW-1185">Reference proteome</keyword>
<name>A0A9P4MZY3_9PLEO</name>
<gene>
    <name evidence="2" type="ORF">CC78DRAFT_580572</name>
</gene>
<comment type="caution">
    <text evidence="2">The sequence shown here is derived from an EMBL/GenBank/DDBJ whole genome shotgun (WGS) entry which is preliminary data.</text>
</comment>
<evidence type="ECO:0000313" key="3">
    <source>
        <dbReference type="Proteomes" id="UP000800093"/>
    </source>
</evidence>
<proteinExistence type="predicted"/>
<accession>A0A9P4MZY3</accession>
<dbReference type="EMBL" id="ML986617">
    <property type="protein sequence ID" value="KAF2264270.1"/>
    <property type="molecule type" value="Genomic_DNA"/>
</dbReference>
<sequence>MARAPGMTAPPERPEDVYLCPATGDGQRAKGDGEMLARRAGGIVARRSRRPRRPARPAAGKSCGLSQGRGVLLCSVVAHVTGRVQGCHPPPTAACCRRRLVSLTRPRGHGDPPGAGQSPQYLGSGGGPAPRAAASPALTARASPAATPPPKAASVAPLTLAIYLPASCDVAGVRAGPVNNGRMSCLTSPRNIPLLGPHVVLLFSHYTTRAAFAASFAPFVSLEPCRPPISRSSQILDWALRLFKLSRY</sequence>
<dbReference type="AlphaFoldDB" id="A0A9P4MZY3"/>
<feature type="region of interest" description="Disordered" evidence="1">
    <location>
        <begin position="105"/>
        <end position="150"/>
    </location>
</feature>
<evidence type="ECO:0000313" key="2">
    <source>
        <dbReference type="EMBL" id="KAF2264270.1"/>
    </source>
</evidence>
<feature type="compositionally biased region" description="Low complexity" evidence="1">
    <location>
        <begin position="129"/>
        <end position="145"/>
    </location>
</feature>
<protein>
    <submittedName>
        <fullName evidence="2">Uncharacterized protein</fullName>
    </submittedName>
</protein>